<evidence type="ECO:0000313" key="1">
    <source>
        <dbReference type="EnsemblPlants" id="AVESA.00010b.r2.5AG0853010.1.CDS"/>
    </source>
</evidence>
<dbReference type="EnsemblPlants" id="AVESA.00010b.r2.5AG0853010.1">
    <property type="protein sequence ID" value="AVESA.00010b.r2.5AG0853010.1.CDS"/>
    <property type="gene ID" value="AVESA.00010b.r2.5AG0853010"/>
</dbReference>
<name>A0ACD5XN47_AVESA</name>
<reference evidence="1" key="2">
    <citation type="submission" date="2025-09" db="UniProtKB">
        <authorList>
            <consortium name="EnsemblPlants"/>
        </authorList>
    </citation>
    <scope>IDENTIFICATION</scope>
</reference>
<accession>A0ACD5XN47</accession>
<organism evidence="1 2">
    <name type="scientific">Avena sativa</name>
    <name type="common">Oat</name>
    <dbReference type="NCBI Taxonomy" id="4498"/>
    <lineage>
        <taxon>Eukaryota</taxon>
        <taxon>Viridiplantae</taxon>
        <taxon>Streptophyta</taxon>
        <taxon>Embryophyta</taxon>
        <taxon>Tracheophyta</taxon>
        <taxon>Spermatophyta</taxon>
        <taxon>Magnoliopsida</taxon>
        <taxon>Liliopsida</taxon>
        <taxon>Poales</taxon>
        <taxon>Poaceae</taxon>
        <taxon>BOP clade</taxon>
        <taxon>Pooideae</taxon>
        <taxon>Poodae</taxon>
        <taxon>Poeae</taxon>
        <taxon>Poeae Chloroplast Group 1 (Aveneae type)</taxon>
        <taxon>Aveninae</taxon>
        <taxon>Avena</taxon>
    </lineage>
</organism>
<evidence type="ECO:0000313" key="2">
    <source>
        <dbReference type="Proteomes" id="UP001732700"/>
    </source>
</evidence>
<keyword evidence="2" id="KW-1185">Reference proteome</keyword>
<sequence length="341" mass="38284">MYTMRDFLGFFLGAAITAALIVLLLPPSPCGGVVPAGQELQASSDIGSQLAADPSMKKLDKVQATNKDNLAELLRSAAMEDGTIIMTFTNEAWTLPGSLLDVFLESFRVGVKTQALLKHLVIVAIDGKAFERCQHVHPLCYSLAAANANFTAEQPFMSKDYLDMMWTRNKFQARVLALGHSFVFTDVDIVWFRNPLLRIPVAADIAVSCDAFYGESPYDLNKSTNGGFLYAKPSDRTLAFFRDWYEAGKRFPWHHDQTVFDQVKHELAARHGVMVQYVDTIYLGSQCQPRWMDYRNLCTFHANCLIGLHNKTERLVGVLDEWKRFKAEKELLGSNSTVLVN</sequence>
<reference evidence="1" key="1">
    <citation type="submission" date="2021-05" db="EMBL/GenBank/DDBJ databases">
        <authorList>
            <person name="Scholz U."/>
            <person name="Mascher M."/>
            <person name="Fiebig A."/>
        </authorList>
    </citation>
    <scope>NUCLEOTIDE SEQUENCE [LARGE SCALE GENOMIC DNA]</scope>
</reference>
<dbReference type="Proteomes" id="UP001732700">
    <property type="component" value="Chromosome 5A"/>
</dbReference>
<proteinExistence type="predicted"/>
<protein>
    <submittedName>
        <fullName evidence="1">Uncharacterized protein</fullName>
    </submittedName>
</protein>